<dbReference type="GO" id="GO:0046872">
    <property type="term" value="F:metal ion binding"/>
    <property type="evidence" value="ECO:0007669"/>
    <property type="project" value="InterPro"/>
</dbReference>
<dbReference type="SUPFAM" id="SSF56059">
    <property type="entry name" value="Glutathione synthetase ATP-binding domain-like"/>
    <property type="match status" value="1"/>
</dbReference>
<accession>A0A2M8WPZ2</accession>
<keyword evidence="2 4" id="KW-0547">Nucleotide-binding</keyword>
<keyword evidence="3 4" id="KW-0067">ATP-binding</keyword>
<dbReference type="SMART" id="SM01209">
    <property type="entry name" value="GARS_A"/>
    <property type="match status" value="1"/>
</dbReference>
<evidence type="ECO:0000259" key="5">
    <source>
        <dbReference type="PROSITE" id="PS50975"/>
    </source>
</evidence>
<dbReference type="InterPro" id="IPR011761">
    <property type="entry name" value="ATP-grasp"/>
</dbReference>
<evidence type="ECO:0000256" key="4">
    <source>
        <dbReference type="PROSITE-ProRule" id="PRU00409"/>
    </source>
</evidence>
<evidence type="ECO:0000313" key="7">
    <source>
        <dbReference type="Proteomes" id="UP000228531"/>
    </source>
</evidence>
<evidence type="ECO:0000313" key="6">
    <source>
        <dbReference type="EMBL" id="PJI92906.1"/>
    </source>
</evidence>
<dbReference type="PANTHER" id="PTHR43585">
    <property type="entry name" value="FUMIPYRROLE BIOSYNTHESIS PROTEIN C"/>
    <property type="match status" value="1"/>
</dbReference>
<keyword evidence="1 6" id="KW-0436">Ligase</keyword>
<dbReference type="Proteomes" id="UP000228531">
    <property type="component" value="Unassembled WGS sequence"/>
</dbReference>
<dbReference type="InterPro" id="IPR052032">
    <property type="entry name" value="ATP-dep_AA_Ligase"/>
</dbReference>
<dbReference type="Pfam" id="PF13535">
    <property type="entry name" value="ATP-grasp_4"/>
    <property type="match status" value="1"/>
</dbReference>
<sequence length="449" mass="49327">MDRSMKQPALVYVDDDFSPDGLYSFQRNHFASAKAMGWARVTLVQDSHPHPGRPEALSDETVTIRGTGVDTIISAVKALQTRYDVRLVLTYPGQCRPGSTLHDDLAAACAKLDLPQRDPKSLQCVNDKSLMRARLADRNIPSARYATVFDTGGLQQAAKDVGFPLILKPAAGTGSVLIRRCDTMEELSEHYALFCRKFAETPLTADFAGGGRIALIEECLIGIELTIECMVRGDTPHALLVNEKLHVSYEQSTVLEHLLITPPTSLSASDVSTVKRYAEDVLRAVGLRDTMVHLELFLTADGPRAVEVNPRVGGFDVPTQFRELLGIDPFETGMALMRGDVDEDTCAGILSRAEQLNDAYAMFVLYPPAPGFVTGLTGLQEAAQQEGVLHHTTHLSDDYFDISLSERFVAKFWTRVKDADHAWALYTQTCEMVRVDMATGQPRQIAGVA</sequence>
<feature type="domain" description="ATP-grasp" evidence="5">
    <location>
        <begin position="132"/>
        <end position="338"/>
    </location>
</feature>
<evidence type="ECO:0000256" key="3">
    <source>
        <dbReference type="ARBA" id="ARBA00022840"/>
    </source>
</evidence>
<proteinExistence type="predicted"/>
<evidence type="ECO:0000256" key="1">
    <source>
        <dbReference type="ARBA" id="ARBA00022598"/>
    </source>
</evidence>
<reference evidence="6 7" key="1">
    <citation type="submission" date="2017-11" db="EMBL/GenBank/DDBJ databases">
        <title>Genomic Encyclopedia of Archaeal and Bacterial Type Strains, Phase II (KMG-II): From Individual Species to Whole Genera.</title>
        <authorList>
            <person name="Goeker M."/>
        </authorList>
    </citation>
    <scope>NUCLEOTIDE SEQUENCE [LARGE SCALE GENOMIC DNA]</scope>
    <source>
        <strain evidence="6 7">DSM 29128</strain>
    </source>
</reference>
<organism evidence="6 7">
    <name type="scientific">Yoonia maricola</name>
    <dbReference type="NCBI Taxonomy" id="420999"/>
    <lineage>
        <taxon>Bacteria</taxon>
        <taxon>Pseudomonadati</taxon>
        <taxon>Pseudomonadota</taxon>
        <taxon>Alphaproteobacteria</taxon>
        <taxon>Rhodobacterales</taxon>
        <taxon>Paracoccaceae</taxon>
        <taxon>Yoonia</taxon>
    </lineage>
</organism>
<comment type="caution">
    <text evidence="6">The sequence shown here is derived from an EMBL/GenBank/DDBJ whole genome shotgun (WGS) entry which is preliminary data.</text>
</comment>
<dbReference type="Gene3D" id="3.30.470.20">
    <property type="entry name" value="ATP-grasp fold, B domain"/>
    <property type="match status" value="1"/>
</dbReference>
<dbReference type="AlphaFoldDB" id="A0A2M8WPZ2"/>
<keyword evidence="7" id="KW-1185">Reference proteome</keyword>
<dbReference type="PROSITE" id="PS50975">
    <property type="entry name" value="ATP_GRASP"/>
    <property type="match status" value="1"/>
</dbReference>
<dbReference type="EMBL" id="PGTY01000001">
    <property type="protein sequence ID" value="PJI92906.1"/>
    <property type="molecule type" value="Genomic_DNA"/>
</dbReference>
<dbReference type="GO" id="GO:0016874">
    <property type="term" value="F:ligase activity"/>
    <property type="evidence" value="ECO:0007669"/>
    <property type="project" value="UniProtKB-KW"/>
</dbReference>
<protein>
    <submittedName>
        <fullName evidence="6">Phosphoribosylamine-glycine ligase</fullName>
    </submittedName>
</protein>
<name>A0A2M8WPZ2_9RHOB</name>
<dbReference type="PANTHER" id="PTHR43585:SF2">
    <property type="entry name" value="ATP-GRASP ENZYME FSQD"/>
    <property type="match status" value="1"/>
</dbReference>
<gene>
    <name evidence="6" type="ORF">BC777_1771</name>
</gene>
<dbReference type="GO" id="GO:0005524">
    <property type="term" value="F:ATP binding"/>
    <property type="evidence" value="ECO:0007669"/>
    <property type="project" value="UniProtKB-UniRule"/>
</dbReference>
<evidence type="ECO:0000256" key="2">
    <source>
        <dbReference type="ARBA" id="ARBA00022741"/>
    </source>
</evidence>